<dbReference type="PANTHER" id="PTHR19278">
    <property type="entry name" value="OROTATE PHOSPHORIBOSYLTRANSFERASE"/>
    <property type="match status" value="1"/>
</dbReference>
<dbReference type="GO" id="GO:0006222">
    <property type="term" value="P:UMP biosynthetic process"/>
    <property type="evidence" value="ECO:0007669"/>
    <property type="project" value="TreeGrafter"/>
</dbReference>
<feature type="compositionally biased region" description="Basic and acidic residues" evidence="3">
    <location>
        <begin position="213"/>
        <end position="223"/>
    </location>
</feature>
<gene>
    <name evidence="4" type="ORF">CTOB1V02_LOCUS11450</name>
</gene>
<dbReference type="InterPro" id="IPR021538">
    <property type="entry name" value="Syntaxin-5_N"/>
</dbReference>
<dbReference type="Gene3D" id="1.20.58.70">
    <property type="match status" value="1"/>
</dbReference>
<protein>
    <submittedName>
        <fullName evidence="4">Uncharacterized protein</fullName>
    </submittedName>
</protein>
<dbReference type="GO" id="GO:0016020">
    <property type="term" value="C:membrane"/>
    <property type="evidence" value="ECO:0007669"/>
    <property type="project" value="InterPro"/>
</dbReference>
<organism evidence="4">
    <name type="scientific">Cyprideis torosa</name>
    <dbReference type="NCBI Taxonomy" id="163714"/>
    <lineage>
        <taxon>Eukaryota</taxon>
        <taxon>Metazoa</taxon>
        <taxon>Ecdysozoa</taxon>
        <taxon>Arthropoda</taxon>
        <taxon>Crustacea</taxon>
        <taxon>Oligostraca</taxon>
        <taxon>Ostracoda</taxon>
        <taxon>Podocopa</taxon>
        <taxon>Podocopida</taxon>
        <taxon>Cytherocopina</taxon>
        <taxon>Cytheroidea</taxon>
        <taxon>Cytherideidae</taxon>
        <taxon>Cyprideis</taxon>
    </lineage>
</organism>
<reference evidence="4" key="1">
    <citation type="submission" date="2020-11" db="EMBL/GenBank/DDBJ databases">
        <authorList>
            <person name="Tran Van P."/>
        </authorList>
    </citation>
    <scope>NUCLEOTIDE SEQUENCE</scope>
</reference>
<evidence type="ECO:0000313" key="4">
    <source>
        <dbReference type="EMBL" id="CAD7233629.1"/>
    </source>
</evidence>
<dbReference type="InterPro" id="IPR029057">
    <property type="entry name" value="PRTase-like"/>
</dbReference>
<dbReference type="InterPro" id="IPR000727">
    <property type="entry name" value="T_SNARE_dom"/>
</dbReference>
<dbReference type="GO" id="GO:0004590">
    <property type="term" value="F:orotidine-5'-phosphate decarboxylase activity"/>
    <property type="evidence" value="ECO:0007669"/>
    <property type="project" value="TreeGrafter"/>
</dbReference>
<dbReference type="CDD" id="cd15844">
    <property type="entry name" value="SNARE_syntaxin5"/>
    <property type="match status" value="1"/>
</dbReference>
<dbReference type="SUPFAM" id="SSF53271">
    <property type="entry name" value="PRTase-like"/>
    <property type="match status" value="1"/>
</dbReference>
<dbReference type="PROSITE" id="PS50192">
    <property type="entry name" value="T_SNARE"/>
    <property type="match status" value="1"/>
</dbReference>
<dbReference type="SMART" id="SM00397">
    <property type="entry name" value="t_SNARE"/>
    <property type="match status" value="1"/>
</dbReference>
<evidence type="ECO:0000256" key="3">
    <source>
        <dbReference type="SAM" id="MobiDB-lite"/>
    </source>
</evidence>
<dbReference type="EMBL" id="OB666645">
    <property type="protein sequence ID" value="CAD7233629.1"/>
    <property type="molecule type" value="Genomic_DNA"/>
</dbReference>
<dbReference type="OrthoDB" id="421009at2759"/>
<dbReference type="SUPFAM" id="SSF47661">
    <property type="entry name" value="t-snare proteins"/>
    <property type="match status" value="1"/>
</dbReference>
<proteinExistence type="predicted"/>
<dbReference type="InterPro" id="IPR010989">
    <property type="entry name" value="SNARE"/>
</dbReference>
<accession>A0A7R8WSC8</accession>
<dbReference type="Pfam" id="PF05739">
    <property type="entry name" value="SNARE"/>
    <property type="match status" value="1"/>
</dbReference>
<evidence type="ECO:0000256" key="2">
    <source>
        <dbReference type="ARBA" id="ARBA00022975"/>
    </source>
</evidence>
<dbReference type="GO" id="GO:0004588">
    <property type="term" value="F:orotate phosphoribosyltransferase activity"/>
    <property type="evidence" value="ECO:0007669"/>
    <property type="project" value="TreeGrafter"/>
</dbReference>
<keyword evidence="2" id="KW-0665">Pyrimidine biosynthesis</keyword>
<comment type="pathway">
    <text evidence="1">Pyrimidine metabolism; UMP biosynthesis via de novo pathway.</text>
</comment>
<dbReference type="PANTHER" id="PTHR19278:SF9">
    <property type="entry name" value="URIDINE 5'-MONOPHOSPHATE SYNTHASE"/>
    <property type="match status" value="1"/>
</dbReference>
<dbReference type="Pfam" id="PF11416">
    <property type="entry name" value="Syntaxin-5_N"/>
    <property type="match status" value="1"/>
</dbReference>
<dbReference type="GO" id="GO:0016192">
    <property type="term" value="P:vesicle-mediated transport"/>
    <property type="evidence" value="ECO:0007669"/>
    <property type="project" value="InterPro"/>
</dbReference>
<feature type="region of interest" description="Disordered" evidence="3">
    <location>
        <begin position="213"/>
        <end position="236"/>
    </location>
</feature>
<dbReference type="AlphaFoldDB" id="A0A7R8WSC8"/>
<dbReference type="Gene3D" id="3.40.50.2020">
    <property type="match status" value="1"/>
</dbReference>
<sequence length="460" mass="51527">MTARRRRIGPESESDLFARSSGSSIRAGFSSLLGASIGESDEVSFDPPSSSLVADLSIMKGRDRTQEFLSAARSMQGMQLNGMTSIRSSKKSVKNLEALQKYSEVMGIAKMISRNIQNTYTKLEKLTLLCKRKSLFDDKPAEIQELTYIIKQDLASLNKQIAKLQTLVKGSLERQSTTHVQSHSNSVVLSLQSKLASMSNDFKEVLEIRTENLKHERSRREQFSHSGHLATDLPPSATSGFHSGSVLLADEAERRQGGDHVIEMPQHNQLLMEDDHYLESRATAMQSIESTIVELGSIFQQLAYMVKEQEEVIHRIDHNVEDAQLNVEAAHTEILRYFRSVSSNRWLMIKIFGVLIMSSSSDSSANKTKLIERLYEIGVVKFGSFLLKNGITSPVYVDFRVMTSRPDLMVELSQGLWKCLPSDVSVDVVCGVPYGALPVAALMTLHRMLPLVMRRKEVKR</sequence>
<dbReference type="GO" id="GO:0019856">
    <property type="term" value="P:pyrimidine nucleobase biosynthetic process"/>
    <property type="evidence" value="ECO:0007669"/>
    <property type="project" value="TreeGrafter"/>
</dbReference>
<name>A0A7R8WSC8_9CRUS</name>
<evidence type="ECO:0000256" key="1">
    <source>
        <dbReference type="ARBA" id="ARBA00004725"/>
    </source>
</evidence>